<reference evidence="6" key="2">
    <citation type="journal article" date="2023" name="Science">
        <title>Genomic signatures of disease resistance in endangered staghorn corals.</title>
        <authorList>
            <person name="Vollmer S.V."/>
            <person name="Selwyn J.D."/>
            <person name="Despard B.A."/>
            <person name="Roesel C.L."/>
        </authorList>
    </citation>
    <scope>NUCLEOTIDE SEQUENCE</scope>
    <source>
        <strain evidence="6">K2</strain>
    </source>
</reference>
<dbReference type="SMART" id="SM00353">
    <property type="entry name" value="HLH"/>
    <property type="match status" value="1"/>
</dbReference>
<reference evidence="6" key="1">
    <citation type="journal article" date="2023" name="G3 (Bethesda)">
        <title>Whole genome assembly and annotation of the endangered Caribbean coral Acropora cervicornis.</title>
        <authorList>
            <person name="Selwyn J.D."/>
            <person name="Vollmer S.V."/>
        </authorList>
    </citation>
    <scope>NUCLEOTIDE SEQUENCE</scope>
    <source>
        <strain evidence="6">K2</strain>
    </source>
</reference>
<keyword evidence="4" id="KW-0539">Nucleus</keyword>
<evidence type="ECO:0000256" key="4">
    <source>
        <dbReference type="ARBA" id="ARBA00023242"/>
    </source>
</evidence>
<keyword evidence="7" id="KW-1185">Reference proteome</keyword>
<organism evidence="6 7">
    <name type="scientific">Acropora cervicornis</name>
    <name type="common">Staghorn coral</name>
    <dbReference type="NCBI Taxonomy" id="6130"/>
    <lineage>
        <taxon>Eukaryota</taxon>
        <taxon>Metazoa</taxon>
        <taxon>Cnidaria</taxon>
        <taxon>Anthozoa</taxon>
        <taxon>Hexacorallia</taxon>
        <taxon>Scleractinia</taxon>
        <taxon>Astrocoeniina</taxon>
        <taxon>Acroporidae</taxon>
        <taxon>Acropora</taxon>
    </lineage>
</organism>
<evidence type="ECO:0000313" key="6">
    <source>
        <dbReference type="EMBL" id="KAK2551170.1"/>
    </source>
</evidence>
<evidence type="ECO:0000259" key="5">
    <source>
        <dbReference type="PROSITE" id="PS50888"/>
    </source>
</evidence>
<comment type="subcellular location">
    <subcellularLocation>
        <location evidence="1">Nucleus</location>
    </subcellularLocation>
</comment>
<dbReference type="Proteomes" id="UP001249851">
    <property type="component" value="Unassembled WGS sequence"/>
</dbReference>
<protein>
    <submittedName>
        <fullName evidence="6">Enhancer of split m3 protein</fullName>
    </submittedName>
</protein>
<dbReference type="Pfam" id="PF00010">
    <property type="entry name" value="HLH"/>
    <property type="match status" value="1"/>
</dbReference>
<keyword evidence="2" id="KW-0805">Transcription regulation</keyword>
<evidence type="ECO:0000256" key="2">
    <source>
        <dbReference type="ARBA" id="ARBA00023015"/>
    </source>
</evidence>
<dbReference type="EMBL" id="JARQWQ010000100">
    <property type="protein sequence ID" value="KAK2551170.1"/>
    <property type="molecule type" value="Genomic_DNA"/>
</dbReference>
<dbReference type="CDD" id="cd11410">
    <property type="entry name" value="bHLH_O_HES"/>
    <property type="match status" value="1"/>
</dbReference>
<name>A0AAD9PYT3_ACRCE</name>
<dbReference type="AlphaFoldDB" id="A0AAD9PYT3"/>
<comment type="caution">
    <text evidence="6">The sequence shown here is derived from an EMBL/GenBank/DDBJ whole genome shotgun (WGS) entry which is preliminary data.</text>
</comment>
<dbReference type="PANTHER" id="PTHR10985">
    <property type="entry name" value="BASIC HELIX-LOOP-HELIX TRANSCRIPTION FACTOR, HES-RELATED"/>
    <property type="match status" value="1"/>
</dbReference>
<dbReference type="InterPro" id="IPR011598">
    <property type="entry name" value="bHLH_dom"/>
</dbReference>
<dbReference type="Gene3D" id="4.10.280.10">
    <property type="entry name" value="Helix-loop-helix DNA-binding domain"/>
    <property type="match status" value="1"/>
</dbReference>
<proteinExistence type="predicted"/>
<dbReference type="SUPFAM" id="SSF47459">
    <property type="entry name" value="HLH, helix-loop-helix DNA-binding domain"/>
    <property type="match status" value="1"/>
</dbReference>
<accession>A0AAD9PYT3</accession>
<evidence type="ECO:0000256" key="3">
    <source>
        <dbReference type="ARBA" id="ARBA00023163"/>
    </source>
</evidence>
<dbReference type="GO" id="GO:0046983">
    <property type="term" value="F:protein dimerization activity"/>
    <property type="evidence" value="ECO:0007669"/>
    <property type="project" value="InterPro"/>
</dbReference>
<keyword evidence="3" id="KW-0804">Transcription</keyword>
<evidence type="ECO:0000313" key="7">
    <source>
        <dbReference type="Proteomes" id="UP001249851"/>
    </source>
</evidence>
<dbReference type="InterPro" id="IPR036638">
    <property type="entry name" value="HLH_DNA-bd_sf"/>
</dbReference>
<dbReference type="GO" id="GO:0005634">
    <property type="term" value="C:nucleus"/>
    <property type="evidence" value="ECO:0007669"/>
    <property type="project" value="UniProtKB-SubCell"/>
</dbReference>
<evidence type="ECO:0000256" key="1">
    <source>
        <dbReference type="ARBA" id="ARBA00004123"/>
    </source>
</evidence>
<dbReference type="InterPro" id="IPR050370">
    <property type="entry name" value="HES_HEY"/>
</dbReference>
<gene>
    <name evidence="6" type="ORF">P5673_027930</name>
</gene>
<dbReference type="PROSITE" id="PS50888">
    <property type="entry name" value="BHLH"/>
    <property type="match status" value="1"/>
</dbReference>
<feature type="domain" description="BHLH" evidence="5">
    <location>
        <begin position="1"/>
        <end position="50"/>
    </location>
</feature>
<sequence length="176" mass="19923">MERKRRRRINDCLSEIKQLIPEAKELEIKKGCRLEKAEILEITVDFIRRVNNKMSAEMMQATIHSGGSNSAELYKEGPPYLSPNIYPTAPIISGKFPVCCDLSQTFCVSSGFTRSIEQNAAYPQIIRPIPRVFTPLCVSKESSDLVKPVTSGVFPQTMECMRIDKTCLDSRKCEEE</sequence>